<proteinExistence type="predicted"/>
<feature type="signal peptide" evidence="1">
    <location>
        <begin position="1"/>
        <end position="23"/>
    </location>
</feature>
<dbReference type="InterPro" id="IPR051588">
    <property type="entry name" value="Cobalamin_Transport"/>
</dbReference>
<reference evidence="2" key="2">
    <citation type="submission" date="2025-08" db="UniProtKB">
        <authorList>
            <consortium name="Ensembl"/>
        </authorList>
    </citation>
    <scope>IDENTIFICATION</scope>
</reference>
<dbReference type="KEGG" id="mze:101474043"/>
<dbReference type="Ensembl" id="ENSMZET00005026913.1">
    <property type="protein sequence ID" value="ENSMZEP00005026074.1"/>
    <property type="gene ID" value="ENSMZEG00005019445.1"/>
</dbReference>
<dbReference type="PANTHER" id="PTHR10559">
    <property type="entry name" value="TRANSCOBALAMIN-1/GASTRIC INTRINSIC FACTOR"/>
    <property type="match status" value="1"/>
</dbReference>
<evidence type="ECO:0000256" key="1">
    <source>
        <dbReference type="SAM" id="SignalP"/>
    </source>
</evidence>
<feature type="chain" id="PRO_5018300959" evidence="1">
    <location>
        <begin position="24"/>
        <end position="137"/>
    </location>
</feature>
<dbReference type="PANTHER" id="PTHR10559:SF18">
    <property type="entry name" value="TRANSCOBALAMIN II"/>
    <property type="match status" value="1"/>
</dbReference>
<evidence type="ECO:0000313" key="2">
    <source>
        <dbReference type="Ensembl" id="ENSMZEP00005026074.1"/>
    </source>
</evidence>
<name>A0A3P9CVH1_9CICH</name>
<dbReference type="OrthoDB" id="6343110at2759"/>
<dbReference type="RefSeq" id="XP_004538007.1">
    <property type="nucleotide sequence ID" value="XM_004537950.2"/>
</dbReference>
<keyword evidence="3" id="KW-1185">Reference proteome</keyword>
<accession>A0A3P9CVH1</accession>
<protein>
    <submittedName>
        <fullName evidence="2">Transcobalamin-1-like</fullName>
    </submittedName>
</protein>
<keyword evidence="1" id="KW-0732">Signal</keyword>
<dbReference type="GO" id="GO:0005615">
    <property type="term" value="C:extracellular space"/>
    <property type="evidence" value="ECO:0007669"/>
    <property type="project" value="TreeGrafter"/>
</dbReference>
<reference evidence="2" key="3">
    <citation type="submission" date="2025-09" db="UniProtKB">
        <authorList>
            <consortium name="Ensembl"/>
        </authorList>
    </citation>
    <scope>IDENTIFICATION</scope>
</reference>
<dbReference type="GO" id="GO:0015889">
    <property type="term" value="P:cobalamin transport"/>
    <property type="evidence" value="ECO:0007669"/>
    <property type="project" value="TreeGrafter"/>
</dbReference>
<dbReference type="Gene3D" id="2.170.130.30">
    <property type="match status" value="1"/>
</dbReference>
<dbReference type="Proteomes" id="UP000265160">
    <property type="component" value="LG14"/>
</dbReference>
<sequence length="137" mass="15160">MMTMMPSLLSAALLLSLIPWTLTEAPPMIPIAIMVKNTLQNKPLQTYKTEVISGGILLGVMKRLNNSDAGFIFTYSDNDNYGPYLESVNGVAGNNEARTYWQLLANVTNSEFKPTEVGIGCIIPSPYQQIILNFTVW</sequence>
<dbReference type="GeneTree" id="ENSGT00390000014712"/>
<dbReference type="AlphaFoldDB" id="A0A3P9CVH1"/>
<evidence type="ECO:0000313" key="3">
    <source>
        <dbReference type="Proteomes" id="UP000265160"/>
    </source>
</evidence>
<reference evidence="2 3" key="1">
    <citation type="journal article" date="2014" name="Nature">
        <title>The genomic substrate for adaptive radiation in African cichlid fish.</title>
        <authorList>
            <person name="Brawand D."/>
            <person name="Wagner C.E."/>
            <person name="Li Y.I."/>
            <person name="Malinsky M."/>
            <person name="Keller I."/>
            <person name="Fan S."/>
            <person name="Simakov O."/>
            <person name="Ng A.Y."/>
            <person name="Lim Z.W."/>
            <person name="Bezault E."/>
            <person name="Turner-Maier J."/>
            <person name="Johnson J."/>
            <person name="Alcazar R."/>
            <person name="Noh H.J."/>
            <person name="Russell P."/>
            <person name="Aken B."/>
            <person name="Alfoldi J."/>
            <person name="Amemiya C."/>
            <person name="Azzouzi N."/>
            <person name="Baroiller J.F."/>
            <person name="Barloy-Hubler F."/>
            <person name="Berlin A."/>
            <person name="Bloomquist R."/>
            <person name="Carleton K.L."/>
            <person name="Conte M.A."/>
            <person name="D'Cotta H."/>
            <person name="Eshel O."/>
            <person name="Gaffney L."/>
            <person name="Galibert F."/>
            <person name="Gante H.F."/>
            <person name="Gnerre S."/>
            <person name="Greuter L."/>
            <person name="Guyon R."/>
            <person name="Haddad N.S."/>
            <person name="Haerty W."/>
            <person name="Harris R.M."/>
            <person name="Hofmann H.A."/>
            <person name="Hourlier T."/>
            <person name="Hulata G."/>
            <person name="Jaffe D.B."/>
            <person name="Lara M."/>
            <person name="Lee A.P."/>
            <person name="MacCallum I."/>
            <person name="Mwaiko S."/>
            <person name="Nikaido M."/>
            <person name="Nishihara H."/>
            <person name="Ozouf-Costaz C."/>
            <person name="Penman D.J."/>
            <person name="Przybylski D."/>
            <person name="Rakotomanga M."/>
            <person name="Renn S.C.P."/>
            <person name="Ribeiro F.J."/>
            <person name="Ron M."/>
            <person name="Salzburger W."/>
            <person name="Sanchez-Pulido L."/>
            <person name="Santos M.E."/>
            <person name="Searle S."/>
            <person name="Sharpe T."/>
            <person name="Swofford R."/>
            <person name="Tan F.J."/>
            <person name="Williams L."/>
            <person name="Young S."/>
            <person name="Yin S."/>
            <person name="Okada N."/>
            <person name="Kocher T.D."/>
            <person name="Miska E.A."/>
            <person name="Lander E.S."/>
            <person name="Venkatesh B."/>
            <person name="Fernald R.D."/>
            <person name="Meyer A."/>
            <person name="Ponting C.P."/>
            <person name="Streelman J.T."/>
            <person name="Lindblad-Toh K."/>
            <person name="Seehausen O."/>
            <person name="Di Palma F."/>
        </authorList>
    </citation>
    <scope>NUCLEOTIDE SEQUENCE</scope>
</reference>
<organism evidence="2 3">
    <name type="scientific">Maylandia zebra</name>
    <name type="common">zebra mbuna</name>
    <dbReference type="NCBI Taxonomy" id="106582"/>
    <lineage>
        <taxon>Eukaryota</taxon>
        <taxon>Metazoa</taxon>
        <taxon>Chordata</taxon>
        <taxon>Craniata</taxon>
        <taxon>Vertebrata</taxon>
        <taxon>Euteleostomi</taxon>
        <taxon>Actinopterygii</taxon>
        <taxon>Neopterygii</taxon>
        <taxon>Teleostei</taxon>
        <taxon>Neoteleostei</taxon>
        <taxon>Acanthomorphata</taxon>
        <taxon>Ovalentaria</taxon>
        <taxon>Cichlomorphae</taxon>
        <taxon>Cichliformes</taxon>
        <taxon>Cichlidae</taxon>
        <taxon>African cichlids</taxon>
        <taxon>Pseudocrenilabrinae</taxon>
        <taxon>Haplochromini</taxon>
        <taxon>Maylandia</taxon>
        <taxon>Maylandia zebra complex</taxon>
    </lineage>
</organism>
<dbReference type="GeneID" id="101474043"/>
<dbReference type="GO" id="GO:0031419">
    <property type="term" value="F:cobalamin binding"/>
    <property type="evidence" value="ECO:0007669"/>
    <property type="project" value="TreeGrafter"/>
</dbReference>